<dbReference type="OrthoDB" id="9799612at2"/>
<accession>A0A1M7AJW1</accession>
<dbReference type="InterPro" id="IPR050266">
    <property type="entry name" value="AB_hydrolase_sf"/>
</dbReference>
<organism evidence="3 4">
    <name type="scientific">Bradyrhizobium lablabi</name>
    <dbReference type="NCBI Taxonomy" id="722472"/>
    <lineage>
        <taxon>Bacteria</taxon>
        <taxon>Pseudomonadati</taxon>
        <taxon>Pseudomonadota</taxon>
        <taxon>Alphaproteobacteria</taxon>
        <taxon>Hyphomicrobiales</taxon>
        <taxon>Nitrobacteraceae</taxon>
        <taxon>Bradyrhizobium</taxon>
    </lineage>
</organism>
<dbReference type="Proteomes" id="UP000189935">
    <property type="component" value="Chromosome I"/>
</dbReference>
<reference evidence="3 4" key="1">
    <citation type="submission" date="2016-11" db="EMBL/GenBank/DDBJ databases">
        <authorList>
            <person name="Jaros S."/>
            <person name="Januszkiewicz K."/>
            <person name="Wedrychowicz H."/>
        </authorList>
    </citation>
    <scope>NUCLEOTIDE SEQUENCE [LARGE SCALE GENOMIC DNA]</scope>
    <source>
        <strain evidence="3 4">GAS499</strain>
    </source>
</reference>
<dbReference type="GO" id="GO:0016020">
    <property type="term" value="C:membrane"/>
    <property type="evidence" value="ECO:0007669"/>
    <property type="project" value="TreeGrafter"/>
</dbReference>
<dbReference type="RefSeq" id="WP_079543141.1">
    <property type="nucleotide sequence ID" value="NZ_LT670844.1"/>
</dbReference>
<dbReference type="SUPFAM" id="SSF53474">
    <property type="entry name" value="alpha/beta-Hydrolases"/>
    <property type="match status" value="1"/>
</dbReference>
<dbReference type="PANTHER" id="PTHR43798:SF31">
    <property type="entry name" value="AB HYDROLASE SUPERFAMILY PROTEIN YCLE"/>
    <property type="match status" value="1"/>
</dbReference>
<evidence type="ECO:0000313" key="4">
    <source>
        <dbReference type="Proteomes" id="UP000189935"/>
    </source>
</evidence>
<dbReference type="PANTHER" id="PTHR43798">
    <property type="entry name" value="MONOACYLGLYCEROL LIPASE"/>
    <property type="match status" value="1"/>
</dbReference>
<protein>
    <submittedName>
        <fullName evidence="3">Pimeloyl-ACP methyl ester carboxylesterase</fullName>
    </submittedName>
</protein>
<dbReference type="Gene3D" id="3.40.50.1820">
    <property type="entry name" value="alpha/beta hydrolase"/>
    <property type="match status" value="1"/>
</dbReference>
<dbReference type="PRINTS" id="PR00111">
    <property type="entry name" value="ABHYDROLASE"/>
</dbReference>
<sequence>MPTKAPPSDHEYKYVVTEFGNIAYREAGSGPVAIFVHGVLLNGHLWDRLIEQLAGTRRCIAIDILAHGATRAGADQDLSFDAQANMLAAFCQAMKFDRVDVVANDSGGGIAQIFAARHPERIRSLVLTDCDAHDNWPPKQAEPLHRLAKAGGLGAIGQRMLEDVAFARTSFGTGFEHPEQLSPEDFKTWLEPLFDSPASVRNLERFITAFDNRQTVAVEPLLRKLEAPTLIVWGTADVFFPVKWAYWLRGAIPGAREVVELEGAKLFFSWERPVELATALRNFWR</sequence>
<dbReference type="GO" id="GO:0016787">
    <property type="term" value="F:hydrolase activity"/>
    <property type="evidence" value="ECO:0007669"/>
    <property type="project" value="UniProtKB-KW"/>
</dbReference>
<evidence type="ECO:0000256" key="1">
    <source>
        <dbReference type="ARBA" id="ARBA00022801"/>
    </source>
</evidence>
<evidence type="ECO:0000313" key="3">
    <source>
        <dbReference type="EMBL" id="SHL43072.1"/>
    </source>
</evidence>
<evidence type="ECO:0000259" key="2">
    <source>
        <dbReference type="Pfam" id="PF00561"/>
    </source>
</evidence>
<dbReference type="InterPro" id="IPR000639">
    <property type="entry name" value="Epox_hydrolase-like"/>
</dbReference>
<name>A0A1M7AJW1_9BRAD</name>
<proteinExistence type="predicted"/>
<dbReference type="EMBL" id="LT670844">
    <property type="protein sequence ID" value="SHL43072.1"/>
    <property type="molecule type" value="Genomic_DNA"/>
</dbReference>
<dbReference type="InterPro" id="IPR029058">
    <property type="entry name" value="AB_hydrolase_fold"/>
</dbReference>
<gene>
    <name evidence="3" type="ORF">SAMN05444159_5885</name>
</gene>
<dbReference type="AlphaFoldDB" id="A0A1M7AJW1"/>
<keyword evidence="1" id="KW-0378">Hydrolase</keyword>
<dbReference type="Pfam" id="PF00561">
    <property type="entry name" value="Abhydrolase_1"/>
    <property type="match status" value="1"/>
</dbReference>
<dbReference type="InterPro" id="IPR000073">
    <property type="entry name" value="AB_hydrolase_1"/>
</dbReference>
<feature type="domain" description="AB hydrolase-1" evidence="2">
    <location>
        <begin position="34"/>
        <end position="268"/>
    </location>
</feature>
<dbReference type="PRINTS" id="PR00412">
    <property type="entry name" value="EPOXHYDRLASE"/>
</dbReference>